<evidence type="ECO:0000313" key="3">
    <source>
        <dbReference type="EMBL" id="TQB69431.1"/>
    </source>
</evidence>
<evidence type="ECO:0000313" key="4">
    <source>
        <dbReference type="Proteomes" id="UP000319663"/>
    </source>
</evidence>
<protein>
    <submittedName>
        <fullName evidence="3">Uncharacterized protein</fullName>
    </submittedName>
</protein>
<gene>
    <name evidence="3" type="ORF">MPDQ_001867</name>
</gene>
<feature type="signal peptide" evidence="2">
    <location>
        <begin position="1"/>
        <end position="25"/>
    </location>
</feature>
<evidence type="ECO:0000256" key="1">
    <source>
        <dbReference type="SAM" id="MobiDB-lite"/>
    </source>
</evidence>
<proteinExistence type="predicted"/>
<keyword evidence="4" id="KW-1185">Reference proteome</keyword>
<sequence>MSSRKCMRPLLFSLILFALFALAFSLDPHLHFHGRRTLKSPQQRYLDERQQYSSQFRKFKSTLARLHPPPDFDNPHILLDPRFKGKEGTDTPRIYYPYPDYESDEWKNSHRGSFVACVGPRGKLLNESLDDQVGVYIGIPEGFPEPMFGSHKAVGLDGRISFDRYTRYGAYGFGESESSVDNWMKPEKVEWDQVDWGTLQEECLERNADRFPDPYKNADQSYPSGTSNLHIPPQSRTAVLIRSYTGKVYSENDKQVIRSMITELALQSGGEYEVVLLVHVRDDNIPIDDPEVCQQVLRENVPQEFWGITTLWNMPTAAARYPLVDPALVDVHHSQWFSVQHFMLENPQFEYFWNWEIDARFTGHLYELLEKIAEFGRNQPRRGIWERSERFYIPQIHGDYNTSFRKFAEEQAGQLVWGPLAIDYVRPMPLVPKGPTPPVKKARQDDYQWGVGEEADYIGFLPIFNPINTDWVIRNEVSGYFGPDTPRRATLITHSRVSRRLLLTMDDENLLGRHMGSELFAQSVAILHGFKGVTIPHPIYSERSLPPHRVDRWFNSGINGRSGSTKDSPFSWGREARFQDLSWYYRSNLPGRLYWNFLGWEKEGTGGKSYERWFGRVCLPSIMFHPVKDVEPLADSTHYELPV</sequence>
<dbReference type="STRING" id="5098.A0A507QP73"/>
<organism evidence="3 4">
    <name type="scientific">Monascus purpureus</name>
    <name type="common">Red mold</name>
    <name type="synonym">Monascus anka</name>
    <dbReference type="NCBI Taxonomy" id="5098"/>
    <lineage>
        <taxon>Eukaryota</taxon>
        <taxon>Fungi</taxon>
        <taxon>Dikarya</taxon>
        <taxon>Ascomycota</taxon>
        <taxon>Pezizomycotina</taxon>
        <taxon>Eurotiomycetes</taxon>
        <taxon>Eurotiomycetidae</taxon>
        <taxon>Eurotiales</taxon>
        <taxon>Aspergillaceae</taxon>
        <taxon>Monascus</taxon>
    </lineage>
</organism>
<dbReference type="InterPro" id="IPR021822">
    <property type="entry name" value="DUF3405"/>
</dbReference>
<dbReference type="PANTHER" id="PTHR36205">
    <property type="entry name" value="CHROMOSOME 19, WHOLE GENOME SHOTGUN SEQUENCE"/>
    <property type="match status" value="1"/>
</dbReference>
<dbReference type="PANTHER" id="PTHR36205:SF2">
    <property type="entry name" value="MAJOR FACILITATOR SUPERFAMILY TRANSPORTER"/>
    <property type="match status" value="1"/>
</dbReference>
<feature type="compositionally biased region" description="Polar residues" evidence="1">
    <location>
        <begin position="218"/>
        <end position="231"/>
    </location>
</feature>
<accession>A0A507QP73</accession>
<feature type="chain" id="PRO_5021397817" evidence="2">
    <location>
        <begin position="26"/>
        <end position="643"/>
    </location>
</feature>
<keyword evidence="2" id="KW-0732">Signal</keyword>
<evidence type="ECO:0000256" key="2">
    <source>
        <dbReference type="SAM" id="SignalP"/>
    </source>
</evidence>
<reference evidence="3 4" key="1">
    <citation type="submission" date="2019-06" db="EMBL/GenBank/DDBJ databases">
        <title>Wine fermentation using esterase from Monascus purpureus.</title>
        <authorList>
            <person name="Geng C."/>
            <person name="Zhang Y."/>
        </authorList>
    </citation>
    <scope>NUCLEOTIDE SEQUENCE [LARGE SCALE GENOMIC DNA]</scope>
    <source>
        <strain evidence="3">HQ1</strain>
    </source>
</reference>
<feature type="region of interest" description="Disordered" evidence="1">
    <location>
        <begin position="209"/>
        <end position="231"/>
    </location>
</feature>
<dbReference type="AlphaFoldDB" id="A0A507QP73"/>
<name>A0A507QP73_MONPU</name>
<dbReference type="Proteomes" id="UP000319663">
    <property type="component" value="Unassembled WGS sequence"/>
</dbReference>
<dbReference type="EMBL" id="VIFY01000153">
    <property type="protein sequence ID" value="TQB69431.1"/>
    <property type="molecule type" value="Genomic_DNA"/>
</dbReference>
<dbReference type="Pfam" id="PF11885">
    <property type="entry name" value="DUF3405"/>
    <property type="match status" value="1"/>
</dbReference>
<comment type="caution">
    <text evidence="3">The sequence shown here is derived from an EMBL/GenBank/DDBJ whole genome shotgun (WGS) entry which is preliminary data.</text>
</comment>